<name>A0ABM0GTR2_SACKO</name>
<evidence type="ECO:0000256" key="8">
    <source>
        <dbReference type="ARBA" id="ARBA00023136"/>
    </source>
</evidence>
<feature type="transmembrane region" description="Helical" evidence="11">
    <location>
        <begin position="125"/>
        <end position="142"/>
    </location>
</feature>
<keyword evidence="13" id="KW-1185">Reference proteome</keyword>
<dbReference type="SUPFAM" id="SSF161111">
    <property type="entry name" value="Cation efflux protein transmembrane domain-like"/>
    <property type="match status" value="1"/>
</dbReference>
<keyword evidence="5 11" id="KW-1133">Transmembrane helix</keyword>
<feature type="transmembrane region" description="Helical" evidence="11">
    <location>
        <begin position="316"/>
        <end position="335"/>
    </location>
</feature>
<keyword evidence="6" id="KW-0333">Golgi apparatus</keyword>
<evidence type="ECO:0000313" key="13">
    <source>
        <dbReference type="Proteomes" id="UP000694865"/>
    </source>
</evidence>
<organism evidence="13 14">
    <name type="scientific">Saccoglossus kowalevskii</name>
    <name type="common">Acorn worm</name>
    <dbReference type="NCBI Taxonomy" id="10224"/>
    <lineage>
        <taxon>Eukaryota</taxon>
        <taxon>Metazoa</taxon>
        <taxon>Hemichordata</taxon>
        <taxon>Enteropneusta</taxon>
        <taxon>Harrimaniidae</taxon>
        <taxon>Saccoglossus</taxon>
    </lineage>
</organism>
<feature type="transmembrane region" description="Helical" evidence="11">
    <location>
        <begin position="186"/>
        <end position="208"/>
    </location>
</feature>
<dbReference type="PANTHER" id="PTHR46531">
    <property type="entry name" value="ZINC TRANSPORTER 6"/>
    <property type="match status" value="1"/>
</dbReference>
<reference evidence="14" key="1">
    <citation type="submission" date="2025-08" db="UniProtKB">
        <authorList>
            <consortium name="RefSeq"/>
        </authorList>
    </citation>
    <scope>IDENTIFICATION</scope>
    <source>
        <tissue evidence="14">Testes</tissue>
    </source>
</reference>
<proteinExistence type="predicted"/>
<evidence type="ECO:0000256" key="7">
    <source>
        <dbReference type="ARBA" id="ARBA00023065"/>
    </source>
</evidence>
<gene>
    <name evidence="14" type="primary">LOC100378176</name>
</gene>
<feature type="transmembrane region" description="Helical" evidence="11">
    <location>
        <begin position="292"/>
        <end position="310"/>
    </location>
</feature>
<evidence type="ECO:0000256" key="9">
    <source>
        <dbReference type="ARBA" id="ARBA00038600"/>
    </source>
</evidence>
<keyword evidence="7" id="KW-0406">Ion transport</keyword>
<comment type="subunit">
    <text evidence="9">Heterodimer with SLC30A5; form a functional zinc ion transmembrane transporter.</text>
</comment>
<evidence type="ECO:0000256" key="3">
    <source>
        <dbReference type="ARBA" id="ARBA00022692"/>
    </source>
</evidence>
<sequence length="567" mass="63317">MASSLSSNVNSTLQLTDDRYFRSKNSNSVTLNKVTENMHPVKNLSGSKRPDKTTIELIDAHDNSMDIFATGDLRHRNMFDQEDADYKLKEFSGTIHPFTKTRPSFLKRFKYEFGAILQESQARKISFFLVVNFLITCILLFWCQYTDSMALTAYTYLTIFDMMSLITCLITIWVNRQKPSPIFSFGYERFEVLAVFSSTTLAQFGSFFIFKESTERLLQQPDVHTGRLLLGGAVGFLFHMIVTYAVNNKAFDHVISAASSNWLQEHFADISRSMCSVVPGLDKLLLPRVNPLALIGFAGGLSVFATHLLIEINNYFIADTLAAIIIAFMTCGTMFPMSVYTGKMLLQTTPSYIIGQLDKCLREASTLDGVLEFRNEHFWTLSFGRLAGSLHVRIRRDANEQMVLAHVTNRLSNLVSILTIQVFKDDWNRPTTSTFTGSSSISSSSLPLPKYTAALPKANPTGLYNSYTPSVNLTQHLSNIGLPQTPSRAASTPYGTPVTNKNVSFHTDIEPIPQLAQYSGNALPYNSALSNHIRLPNVTKPSAMYTASNAYTGSPLVHVPHKTRDGR</sequence>
<dbReference type="Pfam" id="PF01545">
    <property type="entry name" value="Cation_efflux"/>
    <property type="match status" value="1"/>
</dbReference>
<evidence type="ECO:0000313" key="14">
    <source>
        <dbReference type="RefSeq" id="XP_002737170.1"/>
    </source>
</evidence>
<keyword evidence="3 11" id="KW-0812">Transmembrane</keyword>
<evidence type="ECO:0000256" key="5">
    <source>
        <dbReference type="ARBA" id="ARBA00022989"/>
    </source>
</evidence>
<dbReference type="PANTHER" id="PTHR46531:SF1">
    <property type="entry name" value="ZINC TRANSPORTER 6"/>
    <property type="match status" value="1"/>
</dbReference>
<evidence type="ECO:0000256" key="1">
    <source>
        <dbReference type="ARBA" id="ARBA00004166"/>
    </source>
</evidence>
<dbReference type="GeneID" id="100378176"/>
<dbReference type="RefSeq" id="XP_002737170.1">
    <property type="nucleotide sequence ID" value="XM_002737124.1"/>
</dbReference>
<keyword evidence="8 11" id="KW-0472">Membrane</keyword>
<keyword evidence="4" id="KW-0862">Zinc</keyword>
<keyword evidence="2" id="KW-0813">Transport</keyword>
<evidence type="ECO:0000256" key="6">
    <source>
        <dbReference type="ARBA" id="ARBA00023034"/>
    </source>
</evidence>
<evidence type="ECO:0000256" key="4">
    <source>
        <dbReference type="ARBA" id="ARBA00022833"/>
    </source>
</evidence>
<dbReference type="InterPro" id="IPR027469">
    <property type="entry name" value="Cation_efflux_TMD_sf"/>
</dbReference>
<evidence type="ECO:0000259" key="12">
    <source>
        <dbReference type="Pfam" id="PF01545"/>
    </source>
</evidence>
<feature type="transmembrane region" description="Helical" evidence="11">
    <location>
        <begin position="154"/>
        <end position="174"/>
    </location>
</feature>
<dbReference type="Proteomes" id="UP000694865">
    <property type="component" value="Unplaced"/>
</dbReference>
<comment type="subcellular location">
    <subcellularLocation>
        <location evidence="1">Golgi apparatus</location>
        <location evidence="1">trans-Golgi network membrane</location>
        <topology evidence="1">Multi-pass membrane protein</topology>
    </subcellularLocation>
</comment>
<accession>A0ABM0GTR2</accession>
<feature type="transmembrane region" description="Helical" evidence="11">
    <location>
        <begin position="228"/>
        <end position="246"/>
    </location>
</feature>
<feature type="domain" description="Cation efflux protein transmembrane" evidence="12">
    <location>
        <begin position="128"/>
        <end position="346"/>
    </location>
</feature>
<dbReference type="InterPro" id="IPR052005">
    <property type="entry name" value="CDF_SLC30A"/>
</dbReference>
<evidence type="ECO:0000256" key="10">
    <source>
        <dbReference type="ARBA" id="ARBA00045455"/>
    </source>
</evidence>
<protein>
    <submittedName>
        <fullName evidence="14">Zinc transporter 6-A-like</fullName>
    </submittedName>
</protein>
<evidence type="ECO:0000256" key="11">
    <source>
        <dbReference type="SAM" id="Phobius"/>
    </source>
</evidence>
<dbReference type="Gene3D" id="1.20.1510.10">
    <property type="entry name" value="Cation efflux protein transmembrane domain"/>
    <property type="match status" value="1"/>
</dbReference>
<evidence type="ECO:0000256" key="2">
    <source>
        <dbReference type="ARBA" id="ARBA00022448"/>
    </source>
</evidence>
<comment type="function">
    <text evidence="10">Has probably no intrinsic transporter activity but together with SLC30A5 forms a functional zinc ion:proton antiporter heterodimer, mediating zinc entry into the lumen of organelles along the secretory pathway. As part of that zinc ion:proton antiporter, contributes to zinc ion homeostasis within the early secretory pathway and regulates the activation and folding of enzymes like alkaline phosphatases and enzymes involved in phosphatidylinositol glycan anchor biosynthesis.</text>
</comment>
<dbReference type="InterPro" id="IPR058533">
    <property type="entry name" value="Cation_efflux_TM"/>
</dbReference>